<dbReference type="AlphaFoldDB" id="A0A835YXY4"/>
<evidence type="ECO:0000313" key="3">
    <source>
        <dbReference type="Proteomes" id="UP000664859"/>
    </source>
</evidence>
<sequence>MAYGCTFSLARSALSGGAEVWRAISPDFIRGATGYCASDTGLVQTPCGSVTRGTLGEHKQYRVVNIMHYEYRVHQLVADAFLPQDSMRAQVNHIDGDKLNNAVSNLERVTASENTMHAVRTGLMSCPPGRSVRRTSLCGTTHDNFDSVHAASRSVGKEGGCANIIACCKGRQVTAYGYRWSYLNV</sequence>
<dbReference type="InterPro" id="IPR036388">
    <property type="entry name" value="WH-like_DNA-bd_sf"/>
</dbReference>
<dbReference type="EMBL" id="JAFCMP010000490">
    <property type="protein sequence ID" value="KAG5179194.1"/>
    <property type="molecule type" value="Genomic_DNA"/>
</dbReference>
<dbReference type="SUPFAM" id="SSF54060">
    <property type="entry name" value="His-Me finger endonucleases"/>
    <property type="match status" value="1"/>
</dbReference>
<evidence type="ECO:0000313" key="2">
    <source>
        <dbReference type="EMBL" id="KAG5179194.1"/>
    </source>
</evidence>
<comment type="caution">
    <text evidence="2">The sequence shown here is derived from an EMBL/GenBank/DDBJ whole genome shotgun (WGS) entry which is preliminary data.</text>
</comment>
<reference evidence="2" key="1">
    <citation type="submission" date="2021-02" db="EMBL/GenBank/DDBJ databases">
        <title>First Annotated Genome of the Yellow-green Alga Tribonema minus.</title>
        <authorList>
            <person name="Mahan K.M."/>
        </authorList>
    </citation>
    <scope>NUCLEOTIDE SEQUENCE</scope>
    <source>
        <strain evidence="2">UTEX B ZZ1240</strain>
    </source>
</reference>
<dbReference type="OrthoDB" id="447635at2759"/>
<dbReference type="Proteomes" id="UP000664859">
    <property type="component" value="Unassembled WGS sequence"/>
</dbReference>
<dbReference type="InterPro" id="IPR044925">
    <property type="entry name" value="His-Me_finger_sf"/>
</dbReference>
<feature type="domain" description="HNH nuclease" evidence="1">
    <location>
        <begin position="72"/>
        <end position="115"/>
    </location>
</feature>
<keyword evidence="3" id="KW-1185">Reference proteome</keyword>
<name>A0A835YXY4_9STRA</name>
<proteinExistence type="predicted"/>
<evidence type="ECO:0000259" key="1">
    <source>
        <dbReference type="Pfam" id="PF13392"/>
    </source>
</evidence>
<organism evidence="2 3">
    <name type="scientific">Tribonema minus</name>
    <dbReference type="NCBI Taxonomy" id="303371"/>
    <lineage>
        <taxon>Eukaryota</taxon>
        <taxon>Sar</taxon>
        <taxon>Stramenopiles</taxon>
        <taxon>Ochrophyta</taxon>
        <taxon>PX clade</taxon>
        <taxon>Xanthophyceae</taxon>
        <taxon>Tribonematales</taxon>
        <taxon>Tribonemataceae</taxon>
        <taxon>Tribonema</taxon>
    </lineage>
</organism>
<dbReference type="Pfam" id="PF13392">
    <property type="entry name" value="HNH_3"/>
    <property type="match status" value="1"/>
</dbReference>
<protein>
    <recommendedName>
        <fullName evidence="1">HNH nuclease domain-containing protein</fullName>
    </recommendedName>
</protein>
<dbReference type="Gene3D" id="3.90.75.20">
    <property type="match status" value="1"/>
</dbReference>
<accession>A0A835YXY4</accession>
<gene>
    <name evidence="2" type="ORF">JKP88DRAFT_167877</name>
</gene>
<dbReference type="InterPro" id="IPR003615">
    <property type="entry name" value="HNH_nuc"/>
</dbReference>
<dbReference type="Gene3D" id="1.10.10.10">
    <property type="entry name" value="Winged helix-like DNA-binding domain superfamily/Winged helix DNA-binding domain"/>
    <property type="match status" value="1"/>
</dbReference>